<dbReference type="Pfam" id="PF00656">
    <property type="entry name" value="Peptidase_C14"/>
    <property type="match status" value="1"/>
</dbReference>
<dbReference type="NCBIfam" id="TIGR02456">
    <property type="entry name" value="treS_nterm"/>
    <property type="match status" value="1"/>
</dbReference>
<keyword evidence="10" id="KW-1185">Reference proteome</keyword>
<dbReference type="EC" id="5.4.99.16" evidence="3"/>
<gene>
    <name evidence="9" type="ORF">Mco01_39680</name>
</gene>
<dbReference type="Gene3D" id="2.60.40.1180">
    <property type="entry name" value="Golgi alpha-mannosidase II"/>
    <property type="match status" value="1"/>
</dbReference>
<name>A0ABQ4G1V9_9ACTN</name>
<dbReference type="PANTHER" id="PTHR10357">
    <property type="entry name" value="ALPHA-AMYLASE FAMILY MEMBER"/>
    <property type="match status" value="1"/>
</dbReference>
<dbReference type="RefSeq" id="WP_204058351.1">
    <property type="nucleotide sequence ID" value="NZ_BAAAGP010000010.1"/>
</dbReference>
<keyword evidence="6" id="KW-0413">Isomerase</keyword>
<sequence>MTPENDLRGRHGARRAIAVAVGRYRDPAFPALASPVEDAKAMERVLTDEDLGGFDSVRLLLDPSRAEAEVSIYEFFANADPDDFLFAYFSGHGFVDEHNRYFLVMADSDPRRAPLTAISAEWLADCLHGCPAGRVVVVLDCCYAGRFLASIRPRGDVERVVIVSTSAVQLAHEGAPGPAGPKPSVFGAAFFDGIASGAADFDGNGWTSVREAFDHAVEKVRTSGHEQTPKMAGTVTGDFWLSRSPRRTSGLPQEVANLVNSPNPRARLAVVDELVALLTEGGGVETAAAEAALVALRADQDEQVRLASRRALAGRSVAASLEPVSTASADPYWYRKAVFYEIRVRSFADGDGDGVGDLRGLTRRLDYLQWTGVDCLVLSSIFDSPLRDDGYDVSDFTAIHPGLGTIGDLVELVDEAHRRRMRVVLDLVVNHTSDHHRWFQESRAGREGPYADFYVWRDTAESDDLNLPASETASAQWRYDPRRRQYYWHRFQPHSPDLNFDNPAVQESMLKVVRYWLELGVDGFRLVAAPFLYEREGDGEGLSETHDYIRRIREEIDKVYPGRILITEVGSEPRGAAGYFGGPDEGRECHVVQYDSLVPRLLLAMSQENHTPLSEVLRQAPPLRPDCQWGLFLRNGNELSLTGIDQEARDRLLRAYAPSPGMRTSLGIRRRLAALLDNDRAHLELAFSLLLSMPGAPFIYYGDEIAMGDNLALSGNQSVRTPMQWTPDRNAGFSASEPERLALPVIMDSVYGYQATNVEAQRRSRSLLRFLRRLIEVRRLNPAFAEGEFRLVTTTNAAVLAFVRVHEGAHVLCVTNFSRHPQAARLDLRGYLGSIPTELLGGGRFLRVEEAMYPLTLSGHGYYWLSL</sequence>
<dbReference type="InterPro" id="IPR013780">
    <property type="entry name" value="Glyco_hydro_b"/>
</dbReference>
<dbReference type="EMBL" id="BOOC01000018">
    <property type="protein sequence ID" value="GIH40968.1"/>
    <property type="molecule type" value="Genomic_DNA"/>
</dbReference>
<dbReference type="InterPro" id="IPR045857">
    <property type="entry name" value="O16G_dom_2"/>
</dbReference>
<dbReference type="InterPro" id="IPR017853">
    <property type="entry name" value="GH"/>
</dbReference>
<comment type="caution">
    <text evidence="9">The sequence shown here is derived from an EMBL/GenBank/DDBJ whole genome shotgun (WGS) entry which is preliminary data.</text>
</comment>
<keyword evidence="4" id="KW-0479">Metal-binding</keyword>
<dbReference type="InterPro" id="IPR032091">
    <property type="entry name" value="Malt_amylase-like_C"/>
</dbReference>
<dbReference type="InterPro" id="IPR011600">
    <property type="entry name" value="Pept_C14_caspase"/>
</dbReference>
<evidence type="ECO:0000256" key="1">
    <source>
        <dbReference type="ARBA" id="ARBA00001595"/>
    </source>
</evidence>
<dbReference type="Pfam" id="PF16657">
    <property type="entry name" value="Malt_amylase_C"/>
    <property type="match status" value="1"/>
</dbReference>
<dbReference type="SMART" id="SM00642">
    <property type="entry name" value="Aamy"/>
    <property type="match status" value="1"/>
</dbReference>
<evidence type="ECO:0000313" key="10">
    <source>
        <dbReference type="Proteomes" id="UP000603904"/>
    </source>
</evidence>
<dbReference type="Gene3D" id="3.20.20.80">
    <property type="entry name" value="Glycosidases"/>
    <property type="match status" value="1"/>
</dbReference>
<dbReference type="PANTHER" id="PTHR10357:SF219">
    <property type="entry name" value="MALTOSE ALPHA-D-GLUCOSYLTRANSFERASE"/>
    <property type="match status" value="1"/>
</dbReference>
<dbReference type="Gene3D" id="3.90.400.10">
    <property type="entry name" value="Oligo-1,6-glucosidase, Domain 2"/>
    <property type="match status" value="1"/>
</dbReference>
<accession>A0ABQ4G1V9</accession>
<organism evidence="9 10">
    <name type="scientific">Microbispora corallina</name>
    <dbReference type="NCBI Taxonomy" id="83302"/>
    <lineage>
        <taxon>Bacteria</taxon>
        <taxon>Bacillati</taxon>
        <taxon>Actinomycetota</taxon>
        <taxon>Actinomycetes</taxon>
        <taxon>Streptosporangiales</taxon>
        <taxon>Streptosporangiaceae</taxon>
        <taxon>Microbispora</taxon>
    </lineage>
</organism>
<keyword evidence="5" id="KW-0106">Calcium</keyword>
<dbReference type="InterPro" id="IPR012810">
    <property type="entry name" value="TreS/a-amylase_N"/>
</dbReference>
<evidence type="ECO:0000256" key="7">
    <source>
        <dbReference type="ARBA" id="ARBA00031378"/>
    </source>
</evidence>
<evidence type="ECO:0000256" key="5">
    <source>
        <dbReference type="ARBA" id="ARBA00022837"/>
    </source>
</evidence>
<dbReference type="Pfam" id="PF00128">
    <property type="entry name" value="Alpha-amylase"/>
    <property type="match status" value="2"/>
</dbReference>
<feature type="domain" description="Glycosyl hydrolase family 13 catalytic" evidence="8">
    <location>
        <begin position="341"/>
        <end position="740"/>
    </location>
</feature>
<dbReference type="Gene3D" id="3.40.50.1460">
    <property type="match status" value="1"/>
</dbReference>
<evidence type="ECO:0000313" key="9">
    <source>
        <dbReference type="EMBL" id="GIH40968.1"/>
    </source>
</evidence>
<dbReference type="Proteomes" id="UP000603904">
    <property type="component" value="Unassembled WGS sequence"/>
</dbReference>
<dbReference type="SUPFAM" id="SSF51011">
    <property type="entry name" value="Glycosyl hydrolase domain"/>
    <property type="match status" value="1"/>
</dbReference>
<comment type="catalytic activity">
    <reaction evidence="1">
        <text>D-maltose = alpha,alpha-trehalose</text>
        <dbReference type="Rhea" id="RHEA:15145"/>
        <dbReference type="ChEBI" id="CHEBI:16551"/>
        <dbReference type="ChEBI" id="CHEBI:17306"/>
        <dbReference type="EC" id="5.4.99.16"/>
    </reaction>
</comment>
<proteinExistence type="inferred from homology"/>
<protein>
    <recommendedName>
        <fullName evidence="3">maltose alpha-D-glucosyltransferase</fullName>
        <ecNumber evidence="3">5.4.99.16</ecNumber>
    </recommendedName>
    <alternativeName>
        <fullName evidence="7">Maltose alpha-D-glucosyltransferase</fullName>
    </alternativeName>
</protein>
<evidence type="ECO:0000259" key="8">
    <source>
        <dbReference type="SMART" id="SM00642"/>
    </source>
</evidence>
<evidence type="ECO:0000256" key="6">
    <source>
        <dbReference type="ARBA" id="ARBA00023235"/>
    </source>
</evidence>
<evidence type="ECO:0000256" key="3">
    <source>
        <dbReference type="ARBA" id="ARBA00012619"/>
    </source>
</evidence>
<comment type="similarity">
    <text evidence="2">Belongs to the glycosyl hydrolase 13 family. TreS subfamily.</text>
</comment>
<reference evidence="9 10" key="1">
    <citation type="submission" date="2021-01" db="EMBL/GenBank/DDBJ databases">
        <title>Whole genome shotgun sequence of Microbispora corallina NBRC 16416.</title>
        <authorList>
            <person name="Komaki H."/>
            <person name="Tamura T."/>
        </authorList>
    </citation>
    <scope>NUCLEOTIDE SEQUENCE [LARGE SCALE GENOMIC DNA]</scope>
    <source>
        <strain evidence="9 10">NBRC 16416</strain>
    </source>
</reference>
<dbReference type="SUPFAM" id="SSF51445">
    <property type="entry name" value="(Trans)glycosidases"/>
    <property type="match status" value="1"/>
</dbReference>
<evidence type="ECO:0000256" key="4">
    <source>
        <dbReference type="ARBA" id="ARBA00022723"/>
    </source>
</evidence>
<dbReference type="InterPro" id="IPR006047">
    <property type="entry name" value="GH13_cat_dom"/>
</dbReference>
<evidence type="ECO:0000256" key="2">
    <source>
        <dbReference type="ARBA" id="ARBA00005496"/>
    </source>
</evidence>